<dbReference type="RefSeq" id="WP_164209831.1">
    <property type="nucleotide sequence ID" value="NZ_JAAGSC010000031.1"/>
</dbReference>
<dbReference type="InterPro" id="IPR007462">
    <property type="entry name" value="COV1-like"/>
</dbReference>
<dbReference type="PANTHER" id="PTHR31876">
    <property type="entry name" value="COV-LIKE PROTEIN 1"/>
    <property type="match status" value="1"/>
</dbReference>
<protein>
    <submittedName>
        <fullName evidence="2">DUF502 domain-containing protein</fullName>
    </submittedName>
</protein>
<name>A0A845UZP0_9GAMM</name>
<keyword evidence="1" id="KW-0472">Membrane</keyword>
<feature type="transmembrane region" description="Helical" evidence="1">
    <location>
        <begin position="55"/>
        <end position="75"/>
    </location>
</feature>
<dbReference type="PANTHER" id="PTHR31876:SF26">
    <property type="entry name" value="PROTEIN LIKE COV 2"/>
    <property type="match status" value="1"/>
</dbReference>
<accession>A0A845UZP0</accession>
<keyword evidence="1" id="KW-1133">Transmembrane helix</keyword>
<dbReference type="EMBL" id="JAAGSC010000031">
    <property type="protein sequence ID" value="NDY94526.1"/>
    <property type="molecule type" value="Genomic_DNA"/>
</dbReference>
<comment type="caution">
    <text evidence="2">The sequence shown here is derived from an EMBL/GenBank/DDBJ whole genome shotgun (WGS) entry which is preliminary data.</text>
</comment>
<sequence>MNSENHRFAALLPLFFKGLATIIPIALTLIIVFWLAGLAEGGVGRLIQIVLPESWYIQGMGLVGGILLVLLIGLLSEVYLFRKLIDFGEGILDRMPVVKSVFRATKDFVDYFSGDDKDKFNQVVRVRHPSGYSLLGFITREDFSGLPFGDDGEVAVYLPLSYQIAGYTLFVPREWCEPVDMPFEDAIRLILTAAMSRRK</sequence>
<evidence type="ECO:0000313" key="3">
    <source>
        <dbReference type="Proteomes" id="UP000484885"/>
    </source>
</evidence>
<keyword evidence="1" id="KW-0812">Transmembrane</keyword>
<evidence type="ECO:0000313" key="2">
    <source>
        <dbReference type="EMBL" id="NDY94526.1"/>
    </source>
</evidence>
<organism evidence="2 3">
    <name type="scientific">Wenzhouxiangella limi</name>
    <dbReference type="NCBI Taxonomy" id="2707351"/>
    <lineage>
        <taxon>Bacteria</taxon>
        <taxon>Pseudomonadati</taxon>
        <taxon>Pseudomonadota</taxon>
        <taxon>Gammaproteobacteria</taxon>
        <taxon>Chromatiales</taxon>
        <taxon>Wenzhouxiangellaceae</taxon>
        <taxon>Wenzhouxiangella</taxon>
    </lineage>
</organism>
<dbReference type="Proteomes" id="UP000484885">
    <property type="component" value="Unassembled WGS sequence"/>
</dbReference>
<proteinExistence type="predicted"/>
<gene>
    <name evidence="2" type="ORF">G3I74_02110</name>
</gene>
<keyword evidence="3" id="KW-1185">Reference proteome</keyword>
<evidence type="ECO:0000256" key="1">
    <source>
        <dbReference type="SAM" id="Phobius"/>
    </source>
</evidence>
<reference evidence="2 3" key="1">
    <citation type="submission" date="2020-02" db="EMBL/GenBank/DDBJ databases">
        <authorList>
            <person name="Zhang X.-Y."/>
        </authorList>
    </citation>
    <scope>NUCLEOTIDE SEQUENCE [LARGE SCALE GENOMIC DNA]</scope>
    <source>
        <strain evidence="2 3">C33</strain>
    </source>
</reference>
<feature type="transmembrane region" description="Helical" evidence="1">
    <location>
        <begin position="12"/>
        <end position="35"/>
    </location>
</feature>
<dbReference type="AlphaFoldDB" id="A0A845UZP0"/>
<dbReference type="Pfam" id="PF04367">
    <property type="entry name" value="DUF502"/>
    <property type="match status" value="1"/>
</dbReference>